<organism evidence="2 3">
    <name type="scientific">Shewanella electrica</name>
    <dbReference type="NCBI Taxonomy" id="515560"/>
    <lineage>
        <taxon>Bacteria</taxon>
        <taxon>Pseudomonadati</taxon>
        <taxon>Pseudomonadota</taxon>
        <taxon>Gammaproteobacteria</taxon>
        <taxon>Alteromonadales</taxon>
        <taxon>Shewanellaceae</taxon>
        <taxon>Shewanella</taxon>
    </lineage>
</organism>
<dbReference type="Proteomes" id="UP001201549">
    <property type="component" value="Unassembled WGS sequence"/>
</dbReference>
<evidence type="ECO:0000313" key="3">
    <source>
        <dbReference type="Proteomes" id="UP001201549"/>
    </source>
</evidence>
<comment type="caution">
    <text evidence="2">The sequence shown here is derived from an EMBL/GenBank/DDBJ whole genome shotgun (WGS) entry which is preliminary data.</text>
</comment>
<protein>
    <recommendedName>
        <fullName evidence="4">Phage-related membrane protein</fullName>
    </recommendedName>
</protein>
<proteinExistence type="predicted"/>
<feature type="transmembrane region" description="Helical" evidence="1">
    <location>
        <begin position="287"/>
        <end position="309"/>
    </location>
</feature>
<keyword evidence="1" id="KW-0812">Transmembrane</keyword>
<keyword evidence="1" id="KW-1133">Transmembrane helix</keyword>
<feature type="transmembrane region" description="Helical" evidence="1">
    <location>
        <begin position="357"/>
        <end position="380"/>
    </location>
</feature>
<keyword evidence="1" id="KW-0472">Membrane</keyword>
<gene>
    <name evidence="2" type="ORF">L9G74_18160</name>
</gene>
<evidence type="ECO:0000256" key="1">
    <source>
        <dbReference type="SAM" id="Phobius"/>
    </source>
</evidence>
<sequence length="403" mass="45700">MIFKDLTSLYKKVSQLEGRRGSFFVSDQENLELLQSAINEEDESGVKLNGPFDLGEVKIGSTVKLELGDPRIGLGLLADDLDGVLSYPKSRVKPVNYYLIDHSWSSDDEDPPVVVQRYHTVLRLIEQLKEVAAYLDKSSAPPQLVFIHSGKFTLPINYKCSDLNAVDVDSVEKLLAFFSNDLHREQKQKIFEKVICEQVVNTAENERFPKILAEIEDILKKLNDGYTLFAADFSYDKVVNQLEVAKLEELAKVNKVFSDIQNQILGIPVATVIVATQLKSTVLFNDVFWINTAVLVGVWVFVILVNFVLRNQLNTLSAIDIETKRKQRQIEREFQTVKSIVEDTFKLIDSRIKLQRLALKAVDCIASVGFILAHFVYFALTEPAMNWLMRAVNVACGYWLELC</sequence>
<evidence type="ECO:0000313" key="2">
    <source>
        <dbReference type="EMBL" id="MCS4558365.1"/>
    </source>
</evidence>
<evidence type="ECO:0008006" key="4">
    <source>
        <dbReference type="Google" id="ProtNLM"/>
    </source>
</evidence>
<dbReference type="EMBL" id="JAKOGG010000020">
    <property type="protein sequence ID" value="MCS4558365.1"/>
    <property type="molecule type" value="Genomic_DNA"/>
</dbReference>
<keyword evidence="3" id="KW-1185">Reference proteome</keyword>
<accession>A0ABT2FPW6</accession>
<dbReference type="RefSeq" id="WP_238898184.1">
    <property type="nucleotide sequence ID" value="NZ_JAKOGG010000020.1"/>
</dbReference>
<reference evidence="3" key="1">
    <citation type="submission" date="2023-07" db="EMBL/GenBank/DDBJ databases">
        <title>Shewanella mangrovi sp. nov., an acetaldehyde- degrading bacterium isolated from mangrove sediment.</title>
        <authorList>
            <person name="Liu Y."/>
        </authorList>
    </citation>
    <scope>NUCLEOTIDE SEQUENCE [LARGE SCALE GENOMIC DNA]</scope>
    <source>
        <strain evidence="3">C32</strain>
    </source>
</reference>
<name>A0ABT2FPW6_9GAMM</name>